<dbReference type="PROSITE" id="PS51379">
    <property type="entry name" value="4FE4S_FER_2"/>
    <property type="match status" value="1"/>
</dbReference>
<dbReference type="Proteomes" id="UP000075398">
    <property type="component" value="Unassembled WGS sequence"/>
</dbReference>
<dbReference type="PROSITE" id="PS00198">
    <property type="entry name" value="4FE4S_FER_1"/>
    <property type="match status" value="1"/>
</dbReference>
<dbReference type="InterPro" id="IPR017900">
    <property type="entry name" value="4Fe4S_Fe_S_CS"/>
</dbReference>
<comment type="caution">
    <text evidence="2">The sequence shown here is derived from an EMBL/GenBank/DDBJ whole genome shotgun (WGS) entry which is preliminary data.</text>
</comment>
<evidence type="ECO:0000259" key="1">
    <source>
        <dbReference type="PROSITE" id="PS51379"/>
    </source>
</evidence>
<feature type="domain" description="4Fe-4S ferredoxin-type" evidence="1">
    <location>
        <begin position="105"/>
        <end position="134"/>
    </location>
</feature>
<gene>
    <name evidence="2" type="ORF">AMQ22_01697</name>
</gene>
<protein>
    <submittedName>
        <fullName evidence="2">Ferredoxin</fullName>
    </submittedName>
</protein>
<name>A0A150IWF9_9EURY</name>
<sequence>MLCFIFKCPGDSFIKAGSTSMVRNALRKNGYLVFHEDLILMPANIFVRYGDELSKELYEVAKRKIKRFSEEIVAGKEKLQDNGFGLRLVTWVISLMESNGAHLFGKHLKVSDSCDRCMLCTKICPTSNISLQGDRIKFGWKCVLCMRCIYKCPNNSIFPRFLKFFVLKEGYDIDRLIKNVKSKEKYLFEEKDGFTKRLYHYVNDLD</sequence>
<dbReference type="InterPro" id="IPR017896">
    <property type="entry name" value="4Fe4S_Fe-S-bd"/>
</dbReference>
<dbReference type="EMBL" id="LNGC01000103">
    <property type="protein sequence ID" value="KYC49218.1"/>
    <property type="molecule type" value="Genomic_DNA"/>
</dbReference>
<evidence type="ECO:0000313" key="3">
    <source>
        <dbReference type="Proteomes" id="UP000075398"/>
    </source>
</evidence>
<dbReference type="InterPro" id="IPR047964">
    <property type="entry name" value="EFR1-like"/>
</dbReference>
<dbReference type="AlphaFoldDB" id="A0A150IWF9"/>
<accession>A0A150IWF9</accession>
<dbReference type="GO" id="GO:0016491">
    <property type="term" value="F:oxidoreductase activity"/>
    <property type="evidence" value="ECO:0007669"/>
    <property type="project" value="UniProtKB-ARBA"/>
</dbReference>
<dbReference type="Gene3D" id="3.30.70.20">
    <property type="match status" value="1"/>
</dbReference>
<organism evidence="2 3">
    <name type="scientific">Candidatus Methanofastidiosum methylothiophilum</name>
    <dbReference type="NCBI Taxonomy" id="1705564"/>
    <lineage>
        <taxon>Archaea</taxon>
        <taxon>Methanobacteriati</taxon>
        <taxon>Methanobacteriota</taxon>
        <taxon>Stenosarchaea group</taxon>
        <taxon>Candidatus Methanofastidiosia</taxon>
        <taxon>Candidatus Methanofastidiosales</taxon>
        <taxon>Candidatus Methanofastidiosaceae</taxon>
        <taxon>Candidatus Methanofastidiosum</taxon>
    </lineage>
</organism>
<dbReference type="NCBIfam" id="NF038196">
    <property type="entry name" value="ferrodoxin_EFR1"/>
    <property type="match status" value="1"/>
</dbReference>
<evidence type="ECO:0000313" key="2">
    <source>
        <dbReference type="EMBL" id="KYC49218.1"/>
    </source>
</evidence>
<dbReference type="Pfam" id="PF13237">
    <property type="entry name" value="Fer4_10"/>
    <property type="match status" value="1"/>
</dbReference>
<proteinExistence type="predicted"/>
<reference evidence="2 3" key="1">
    <citation type="journal article" date="2016" name="ISME J.">
        <title>Chasing the elusive Euryarchaeota class WSA2: genomes reveal a uniquely fastidious methyl-reducing methanogen.</title>
        <authorList>
            <person name="Nobu M.K."/>
            <person name="Narihiro T."/>
            <person name="Kuroda K."/>
            <person name="Mei R."/>
            <person name="Liu W.T."/>
        </authorList>
    </citation>
    <scope>NUCLEOTIDE SEQUENCE [LARGE SCALE GENOMIC DNA]</scope>
    <source>
        <strain evidence="2">U1lsi0528_Bin055</strain>
    </source>
</reference>
<dbReference type="SUPFAM" id="SSF54862">
    <property type="entry name" value="4Fe-4S ferredoxins"/>
    <property type="match status" value="1"/>
</dbReference>